<dbReference type="EMBL" id="CP151514">
    <property type="protein sequence ID" value="WZN65999.1"/>
    <property type="molecule type" value="Genomic_DNA"/>
</dbReference>
<reference evidence="9 10" key="1">
    <citation type="submission" date="2024-03" db="EMBL/GenBank/DDBJ databases">
        <title>Complete genome sequence of the green alga Chloropicon roscoffensis RCC1871.</title>
        <authorList>
            <person name="Lemieux C."/>
            <person name="Pombert J.-F."/>
            <person name="Otis C."/>
            <person name="Turmel M."/>
        </authorList>
    </citation>
    <scope>NUCLEOTIDE SEQUENCE [LARGE SCALE GENOMIC DNA]</scope>
    <source>
        <strain evidence="9 10">RCC1871</strain>
    </source>
</reference>
<accession>A0AAX4PI71</accession>
<keyword evidence="6 8" id="KW-0472">Membrane</keyword>
<evidence type="ECO:0000313" key="9">
    <source>
        <dbReference type="EMBL" id="WZN65999.1"/>
    </source>
</evidence>
<organism evidence="9 10">
    <name type="scientific">Chloropicon roscoffensis</name>
    <dbReference type="NCBI Taxonomy" id="1461544"/>
    <lineage>
        <taxon>Eukaryota</taxon>
        <taxon>Viridiplantae</taxon>
        <taxon>Chlorophyta</taxon>
        <taxon>Chloropicophyceae</taxon>
        <taxon>Chloropicales</taxon>
        <taxon>Chloropicaceae</taxon>
        <taxon>Chloropicon</taxon>
    </lineage>
</organism>
<evidence type="ECO:0000256" key="1">
    <source>
        <dbReference type="ARBA" id="ARBA00004141"/>
    </source>
</evidence>
<proteinExistence type="inferred from homology"/>
<dbReference type="Pfam" id="PF04178">
    <property type="entry name" value="Got1"/>
    <property type="match status" value="1"/>
</dbReference>
<feature type="transmembrane region" description="Helical" evidence="8">
    <location>
        <begin position="98"/>
        <end position="124"/>
    </location>
</feature>
<evidence type="ECO:0000256" key="8">
    <source>
        <dbReference type="RuleBase" id="RU363111"/>
    </source>
</evidence>
<dbReference type="PANTHER" id="PTHR23137">
    <property type="entry name" value="VESICLE TRANSPORT PROTEIN-RELATED"/>
    <property type="match status" value="1"/>
</dbReference>
<protein>
    <recommendedName>
        <fullName evidence="8">Vesicle transport protein</fullName>
    </recommendedName>
</protein>
<evidence type="ECO:0000256" key="4">
    <source>
        <dbReference type="ARBA" id="ARBA00022927"/>
    </source>
</evidence>
<evidence type="ECO:0000256" key="6">
    <source>
        <dbReference type="ARBA" id="ARBA00023136"/>
    </source>
</evidence>
<comment type="subcellular location">
    <subcellularLocation>
        <location evidence="1 8">Membrane</location>
        <topology evidence="1 8">Multi-pass membrane protein</topology>
    </subcellularLocation>
</comment>
<dbReference type="GO" id="GO:0005737">
    <property type="term" value="C:cytoplasm"/>
    <property type="evidence" value="ECO:0007669"/>
    <property type="project" value="UniProtKB-ARBA"/>
</dbReference>
<keyword evidence="5 8" id="KW-1133">Transmembrane helix</keyword>
<evidence type="ECO:0000256" key="2">
    <source>
        <dbReference type="ARBA" id="ARBA00022448"/>
    </source>
</evidence>
<keyword evidence="10" id="KW-1185">Reference proteome</keyword>
<dbReference type="AlphaFoldDB" id="A0AAX4PI71"/>
<dbReference type="GO" id="GO:0012505">
    <property type="term" value="C:endomembrane system"/>
    <property type="evidence" value="ECO:0007669"/>
    <property type="project" value="UniProtKB-ARBA"/>
</dbReference>
<feature type="transmembrane region" description="Helical" evidence="8">
    <location>
        <begin position="187"/>
        <end position="206"/>
    </location>
</feature>
<comment type="function">
    <text evidence="8">May be involved in fusion of retrograde transport vesicles derived from an endocytic compartment with the Golgi complex.</text>
</comment>
<dbReference type="InterPro" id="IPR007305">
    <property type="entry name" value="Vesicle_transpt_Got1/SFT2"/>
</dbReference>
<dbReference type="Proteomes" id="UP001472866">
    <property type="component" value="Chromosome 14"/>
</dbReference>
<evidence type="ECO:0000256" key="7">
    <source>
        <dbReference type="ARBA" id="ARBA00025800"/>
    </source>
</evidence>
<evidence type="ECO:0000256" key="5">
    <source>
        <dbReference type="ARBA" id="ARBA00022989"/>
    </source>
</evidence>
<keyword evidence="3 8" id="KW-0812">Transmembrane</keyword>
<dbReference type="GO" id="GO:0015031">
    <property type="term" value="P:protein transport"/>
    <property type="evidence" value="ECO:0007669"/>
    <property type="project" value="UniProtKB-KW"/>
</dbReference>
<dbReference type="GO" id="GO:0016192">
    <property type="term" value="P:vesicle-mediated transport"/>
    <property type="evidence" value="ECO:0007669"/>
    <property type="project" value="InterPro"/>
</dbReference>
<feature type="transmembrane region" description="Helical" evidence="8">
    <location>
        <begin position="130"/>
        <end position="151"/>
    </location>
</feature>
<evidence type="ECO:0000313" key="10">
    <source>
        <dbReference type="Proteomes" id="UP001472866"/>
    </source>
</evidence>
<dbReference type="PANTHER" id="PTHR23137:SF36">
    <property type="entry name" value="VESICLE TRANSPORT PROTEIN SFT2C"/>
    <property type="match status" value="1"/>
</dbReference>
<gene>
    <name evidence="9" type="ORF">HKI87_14g75620</name>
</gene>
<keyword evidence="4 8" id="KW-0653">Protein transport</keyword>
<dbReference type="GO" id="GO:0016020">
    <property type="term" value="C:membrane"/>
    <property type="evidence" value="ECO:0007669"/>
    <property type="project" value="UniProtKB-SubCell"/>
</dbReference>
<sequence length="237" mass="24849">MASSFVNFFSGNGDGGGRSNGQGGEGGTLLSDWNSYSAANTANNGADVEGGGGSFTKALESSASSLFTAGSSSFRRAASAASGLSASTTSFMPSQKQWAYFAGFLASGLFFLSLAIFVFLPLLVVAPAKFATSFTLGCVCVMASFFALRGWKQQLLHLTERERLPFTGSYLGSICATLYASLWLKSYILSIAFSAVQVFSLLYYVSSYFPGGSQGMKMMLSGAGNGFYSLVSAVFSR</sequence>
<dbReference type="InterPro" id="IPR011691">
    <property type="entry name" value="Vesicle_transpt_SFT2"/>
</dbReference>
<comment type="similarity">
    <text evidence="7 8">Belongs to the SFT2 family.</text>
</comment>
<name>A0AAX4PI71_9CHLO</name>
<evidence type="ECO:0000256" key="3">
    <source>
        <dbReference type="ARBA" id="ARBA00022692"/>
    </source>
</evidence>
<feature type="transmembrane region" description="Helical" evidence="8">
    <location>
        <begin position="163"/>
        <end position="181"/>
    </location>
</feature>
<keyword evidence="2 8" id="KW-0813">Transport</keyword>